<feature type="domain" description="Lipoprotein-associated type-17" evidence="2">
    <location>
        <begin position="354"/>
        <end position="432"/>
    </location>
</feature>
<keyword evidence="1" id="KW-0732">Signal</keyword>
<evidence type="ECO:0000259" key="2">
    <source>
        <dbReference type="Pfam" id="PF04200"/>
    </source>
</evidence>
<feature type="signal peptide" evidence="1">
    <location>
        <begin position="1"/>
        <end position="20"/>
    </location>
</feature>
<dbReference type="RefSeq" id="WP_094254272.1">
    <property type="nucleotide sequence ID" value="NZ_NNCE01000001.1"/>
</dbReference>
<keyword evidence="3" id="KW-0449">Lipoprotein</keyword>
<evidence type="ECO:0000313" key="3">
    <source>
        <dbReference type="EMBL" id="TDO21215.1"/>
    </source>
</evidence>
<proteinExistence type="predicted"/>
<evidence type="ECO:0000313" key="4">
    <source>
        <dbReference type="Proteomes" id="UP000295518"/>
    </source>
</evidence>
<dbReference type="AlphaFoldDB" id="A0A4R6IHT8"/>
<feature type="chain" id="PRO_5020849926" evidence="1">
    <location>
        <begin position="21"/>
        <end position="928"/>
    </location>
</feature>
<comment type="caution">
    <text evidence="3">The sequence shown here is derived from an EMBL/GenBank/DDBJ whole genome shotgun (WGS) entry which is preliminary data.</text>
</comment>
<protein>
    <submittedName>
        <fullName evidence="3">Lipoprotein-associated protein</fullName>
    </submittedName>
</protein>
<feature type="domain" description="Lipoprotein-associated type-17" evidence="2">
    <location>
        <begin position="445"/>
        <end position="529"/>
    </location>
</feature>
<name>A0A4R6IHT8_9MOLU</name>
<sequence length="928" mass="102608">MKANKLIFFTGLPLVVGATAAVSIACANPISKNDQDKLNSIIAALNGKTVDLKTQTQLSDFINTINNVNNENIDKTIDDLFGTPISANIGEFAKIEKIEFDKATKSLTVTIKYNNVADSRSATFTVGNLIDPKSNFKVDLATIANLISDKTYNPITRYDNLDSAGWTQLANSLSQSDNTEIIKSLFDPQFSKDLNEASIDNISFSQIASSTTTLNVSIKISNDIEQTKDVSFKLNLPNQIKKEVTQALELESRKLFPESRVTSSTNLLPSEQKVNSFEELMKLVAPAVDYTEDAAITYALFKIVDNDATGTKSVTIRLTKEGIDKDLTWLISGYNTTTFVDTKIVNEEVAKFASLTKKAKQSTLKPSQVTIDSLDSLNKAVSEPYTFTLSKDVTYSFTSKNDDEKGTKVVTVTLTKGDVKATIDVTISGFLTTDKEIANELEVELAKLKPSEEQKASQPDKLPSDVTVSDFASLNLAISAPFAYEQQKDVTYKFESTNDNNTGVKTVKIIATKNSVSKEITITIAGFQSQTEVEKEKQDAADLKTFVESLGTTGETKSKSRRANSSTDYKDLTEFLNNIDKNIKHDGMSATFANFVNNADTGGKTFDITIVKGKSSQVVKFTVSGFSVELSNIVKTLSKANKYAHYPLKATTDADRIKLKAYITDIITNTTSDIDKFFDKLLYVFEASMEYNSVREITKNYELDLSTPVVVSNAFDDKTGQVKPAIKFTLVSKFDTANKQEVKMVVDNDRSDLVGNEYLFWDSKPAVKVEDNIWQVVLVDIDGRELTKSQVALLAQYAGNNFWGKLSINRYAFSMWLVVGKALPRYETVKKIYLYDVNKVKDSVADLSKLDNTYTEYKPSEGYIGGISASVSARENSFKSFYGDPMLNIESETKFYREISGAFILFADKSITGTNAYNGTNPEDTSKK</sequence>
<organism evidence="3 4">
    <name type="scientific">Mycoplasma testudineum</name>
    <dbReference type="NCBI Taxonomy" id="244584"/>
    <lineage>
        <taxon>Bacteria</taxon>
        <taxon>Bacillati</taxon>
        <taxon>Mycoplasmatota</taxon>
        <taxon>Mollicutes</taxon>
        <taxon>Mycoplasmataceae</taxon>
        <taxon>Mycoplasma</taxon>
    </lineage>
</organism>
<evidence type="ECO:0000256" key="1">
    <source>
        <dbReference type="SAM" id="SignalP"/>
    </source>
</evidence>
<dbReference type="PROSITE" id="PS51257">
    <property type="entry name" value="PROKAR_LIPOPROTEIN"/>
    <property type="match status" value="1"/>
</dbReference>
<accession>A0A4R6IHT8</accession>
<dbReference type="InterPro" id="IPR007326">
    <property type="entry name" value="Lipoprotein-assoc_dom"/>
</dbReference>
<dbReference type="EMBL" id="SNWN01000009">
    <property type="protein sequence ID" value="TDO21215.1"/>
    <property type="molecule type" value="Genomic_DNA"/>
</dbReference>
<feature type="domain" description="Lipoprotein-associated type-17" evidence="2">
    <location>
        <begin position="263"/>
        <end position="336"/>
    </location>
</feature>
<gene>
    <name evidence="3" type="ORF">EI74_0249</name>
</gene>
<reference evidence="3 4" key="1">
    <citation type="submission" date="2019-03" db="EMBL/GenBank/DDBJ databases">
        <title>Genomic Encyclopedia of Archaeal and Bacterial Type Strains, Phase II (KMG-II): from individual species to whole genera.</title>
        <authorList>
            <person name="Goeker M."/>
        </authorList>
    </citation>
    <scope>NUCLEOTIDE SEQUENCE [LARGE SCALE GENOMIC DNA]</scope>
    <source>
        <strain evidence="3 4">ATCC 700618</strain>
    </source>
</reference>
<keyword evidence="4" id="KW-1185">Reference proteome</keyword>
<dbReference type="Proteomes" id="UP000295518">
    <property type="component" value="Unassembled WGS sequence"/>
</dbReference>
<dbReference type="Pfam" id="PF04200">
    <property type="entry name" value="Lipoprotein_17"/>
    <property type="match status" value="3"/>
</dbReference>